<evidence type="ECO:0000313" key="3">
    <source>
        <dbReference type="EMBL" id="VDK17433.1"/>
    </source>
</evidence>
<dbReference type="OrthoDB" id="10633091at2759"/>
<evidence type="ECO:0000256" key="2">
    <source>
        <dbReference type="SAM" id="Phobius"/>
    </source>
</evidence>
<feature type="region of interest" description="Disordered" evidence="1">
    <location>
        <begin position="1081"/>
        <end position="1126"/>
    </location>
</feature>
<evidence type="ECO:0000313" key="5">
    <source>
        <dbReference type="WBParaSite" id="ASIM_0000025301-mRNA-1"/>
    </source>
</evidence>
<keyword evidence="2" id="KW-1133">Transmembrane helix</keyword>
<feature type="region of interest" description="Disordered" evidence="1">
    <location>
        <begin position="402"/>
        <end position="787"/>
    </location>
</feature>
<feature type="transmembrane region" description="Helical" evidence="2">
    <location>
        <begin position="1051"/>
        <end position="1073"/>
    </location>
</feature>
<feature type="region of interest" description="Disordered" evidence="1">
    <location>
        <begin position="139"/>
        <end position="165"/>
    </location>
</feature>
<feature type="compositionally biased region" description="Basic and acidic residues" evidence="1">
    <location>
        <begin position="661"/>
        <end position="685"/>
    </location>
</feature>
<keyword evidence="4" id="KW-1185">Reference proteome</keyword>
<feature type="compositionally biased region" description="Basic and acidic residues" evidence="1">
    <location>
        <begin position="723"/>
        <end position="764"/>
    </location>
</feature>
<sequence length="1126" mass="124598">MKLDGRKEIFGAGILKGKRLLKRGVAESFVCAGQLDSACETRLCYDAIDLKQDTIQSGCANKEQCIEPGCFMHNDQFVCCCENPICNGKSESLLRSRLMMWTSGEFTTLPIPSSTIESQSPSTEAEEEISVLKFEPGVVQSTDEEHSLEQNETDEQLSHGDEHDDGELEHDVMVTVVSDEAEGDLEDEHTTEAESKHEEDQHEEVVDEEELKQKANASKQQVEEVHLLEPFEEILRDQLESKLDGDEESDTVKADETDQENGSEPSQSTTSESESATTSSDSESSETVVTEASDSEKPTTEVSSTIAATLSSADTTTESGAVISEHESEPLPEEALIGEDHIAAAAADQFEGDDVDDEDHTLDESLSDDSESNVREHLLSPYDEDFDNTGSVVADEHVPFEHEENIEEAELVGERENEQEEKTEHLGESETVKETEEREDEAGAECCKHENKTETDEAVEVAPEEHVNYSHPVEIHHEDESESSRALVEGEGKTTEEVASVTESDDGLHSTGMTVAEELEETDGFTTTEAAIADDETTEETEIKILKINEESDRSDEANEDEGDHEKEEYPEEHAEEEQLNEAVEEPMPSVTEISKLKNDSDDGQVVLLEKAAELGEGKDSDDSLDELAVTTATTSIDETKDAAEKIEEALRPEEEESEHEEMSGENDRLEDEHSEAMDLKHFEVKLANVSGQGQASNRSDDDDGFVSSAEITATEAEQEVDEEKKHVHDDEAALLEKYEHHPKHIEEHLKKPVVDELQMKAVDEESSSSSPSSKGLLVAEGESAEEMMMTTMEDEHSSTEKYMDEQGEGLTDAIQEEGQIGAEDELLVKEKEFGEEEIKSEGRPIPVESDHHHGIMEGSEEEEEEKLQKIDDDIVSPMNASLDEQQLYPDGVEFIESQLEDSSRTTSEAAIVDQEDHSSVGAERVDDDHDLESKSGTTQYQAFEDSTQRTTLRKLVESILSSSTVSQGQEEDEMSSVGARYIDEEGVADRRHKSTTIRITPPPPSEKTSSKKPYTDDYATSERKNQKIKRIKEPADGDNSESKEVAGVPWWLVTLAGLITASIIAAVVYKLINDRRRRARRAHATDGQEMTPLNSGTSTKNNADETTAANDTDRLREDDDTTTTA</sequence>
<feature type="compositionally biased region" description="Low complexity" evidence="1">
    <location>
        <begin position="268"/>
        <end position="292"/>
    </location>
</feature>
<feature type="compositionally biased region" description="Basic and acidic residues" evidence="1">
    <location>
        <begin position="221"/>
        <end position="256"/>
    </location>
</feature>
<feature type="compositionally biased region" description="Basic and acidic residues" evidence="1">
    <location>
        <begin position="541"/>
        <end position="557"/>
    </location>
</feature>
<dbReference type="Proteomes" id="UP000267096">
    <property type="component" value="Unassembled WGS sequence"/>
</dbReference>
<feature type="compositionally biased region" description="Basic and acidic residues" evidence="1">
    <location>
        <begin position="611"/>
        <end position="622"/>
    </location>
</feature>
<feature type="region of interest" description="Disordered" evidence="1">
    <location>
        <begin position="180"/>
        <end position="390"/>
    </location>
</feature>
<feature type="compositionally biased region" description="Basic and acidic residues" evidence="1">
    <location>
        <begin position="446"/>
        <end position="455"/>
    </location>
</feature>
<gene>
    <name evidence="3" type="ORF">ASIM_LOCUS164</name>
</gene>
<feature type="compositionally biased region" description="Polar residues" evidence="1">
    <location>
        <begin position="1092"/>
        <end position="1111"/>
    </location>
</feature>
<proteinExistence type="predicted"/>
<feature type="compositionally biased region" description="Basic and acidic residues" evidence="1">
    <location>
        <begin position="412"/>
        <end position="436"/>
    </location>
</feature>
<feature type="compositionally biased region" description="Basic and acidic residues" evidence="1">
    <location>
        <begin position="835"/>
        <end position="856"/>
    </location>
</feature>
<feature type="compositionally biased region" description="Acidic residues" evidence="1">
    <location>
        <begin position="350"/>
        <end position="371"/>
    </location>
</feature>
<feature type="compositionally biased region" description="Basic and acidic residues" evidence="1">
    <location>
        <begin position="638"/>
        <end position="653"/>
    </location>
</feature>
<dbReference type="AlphaFoldDB" id="A0A0M3IYD1"/>
<feature type="compositionally biased region" description="Acidic residues" evidence="1">
    <location>
        <begin position="558"/>
        <end position="585"/>
    </location>
</feature>
<name>A0A0M3IYD1_ANISI</name>
<reference evidence="3 4" key="2">
    <citation type="submission" date="2018-11" db="EMBL/GenBank/DDBJ databases">
        <authorList>
            <consortium name="Pathogen Informatics"/>
        </authorList>
    </citation>
    <scope>NUCLEOTIDE SEQUENCE [LARGE SCALE GENOMIC DNA]</scope>
</reference>
<feature type="compositionally biased region" description="Polar residues" evidence="1">
    <location>
        <begin position="300"/>
        <end position="319"/>
    </location>
</feature>
<evidence type="ECO:0000313" key="4">
    <source>
        <dbReference type="Proteomes" id="UP000267096"/>
    </source>
</evidence>
<keyword evidence="2" id="KW-0812">Transmembrane</keyword>
<feature type="compositionally biased region" description="Basic and acidic residues" evidence="1">
    <location>
        <begin position="915"/>
        <end position="934"/>
    </location>
</feature>
<feature type="compositionally biased region" description="Basic and acidic residues" evidence="1">
    <location>
        <begin position="463"/>
        <end position="496"/>
    </location>
</feature>
<dbReference type="WBParaSite" id="ASIM_0000025301-mRNA-1">
    <property type="protein sequence ID" value="ASIM_0000025301-mRNA-1"/>
    <property type="gene ID" value="ASIM_0000025301"/>
</dbReference>
<evidence type="ECO:0000256" key="1">
    <source>
        <dbReference type="SAM" id="MobiDB-lite"/>
    </source>
</evidence>
<feature type="region of interest" description="Disordered" evidence="1">
    <location>
        <begin position="835"/>
        <end position="869"/>
    </location>
</feature>
<protein>
    <submittedName>
        <fullName evidence="5">EB domain-containing protein</fullName>
    </submittedName>
</protein>
<feature type="region of interest" description="Disordered" evidence="1">
    <location>
        <begin position="900"/>
        <end position="949"/>
    </location>
</feature>
<dbReference type="EMBL" id="UYRR01000060">
    <property type="protein sequence ID" value="VDK17433.1"/>
    <property type="molecule type" value="Genomic_DNA"/>
</dbReference>
<feature type="region of interest" description="Disordered" evidence="1">
    <location>
        <begin position="961"/>
        <end position="1045"/>
    </location>
</feature>
<organism evidence="5">
    <name type="scientific">Anisakis simplex</name>
    <name type="common">Herring worm</name>
    <dbReference type="NCBI Taxonomy" id="6269"/>
    <lineage>
        <taxon>Eukaryota</taxon>
        <taxon>Metazoa</taxon>
        <taxon>Ecdysozoa</taxon>
        <taxon>Nematoda</taxon>
        <taxon>Chromadorea</taxon>
        <taxon>Rhabditida</taxon>
        <taxon>Spirurina</taxon>
        <taxon>Ascaridomorpha</taxon>
        <taxon>Ascaridoidea</taxon>
        <taxon>Anisakidae</taxon>
        <taxon>Anisakis</taxon>
        <taxon>Anisakis simplex complex</taxon>
    </lineage>
</organism>
<feature type="compositionally biased region" description="Basic and acidic residues" evidence="1">
    <location>
        <begin position="1021"/>
        <end position="1045"/>
    </location>
</feature>
<accession>A0A0M3IYD1</accession>
<feature type="compositionally biased region" description="Polar residues" evidence="1">
    <location>
        <begin position="935"/>
        <end position="949"/>
    </location>
</feature>
<keyword evidence="2" id="KW-0472">Membrane</keyword>
<feature type="compositionally biased region" description="Basic and acidic residues" evidence="1">
    <location>
        <begin position="188"/>
        <end position="204"/>
    </location>
</feature>
<reference evidence="5" key="1">
    <citation type="submission" date="2017-02" db="UniProtKB">
        <authorList>
            <consortium name="WormBaseParasite"/>
        </authorList>
    </citation>
    <scope>IDENTIFICATION</scope>
</reference>